<accession>A0ABS5KEB6</accession>
<dbReference type="EMBL" id="JAGUCN010000024">
    <property type="protein sequence ID" value="MBS2213259.1"/>
    <property type="molecule type" value="Genomic_DNA"/>
</dbReference>
<feature type="transmembrane region" description="Helical" evidence="1">
    <location>
        <begin position="130"/>
        <end position="149"/>
    </location>
</feature>
<sequence length="197" mass="22830">MRFFSLVFTTMLVVQSTNLFAQNDLASRFDSLSLKAQFDYVYEKSETYERYKVIKIDTYKLLKSNSLDSVNVYRSDLTKRIDEIAGLEKTLAVKDETISTLTADLESTRNSKDSMQFLGAELAKGAYNSLMWGLVFGLLALAVILFLMFKRSHAVTNETKHRLSEVEEEFETHRKSALKREQKLARELMDERLKHKF</sequence>
<name>A0ABS5KEB6_9BACT</name>
<keyword evidence="1" id="KW-0812">Transmembrane</keyword>
<dbReference type="Proteomes" id="UP000721861">
    <property type="component" value="Unassembled WGS sequence"/>
</dbReference>
<keyword evidence="1" id="KW-0472">Membrane</keyword>
<feature type="chain" id="PRO_5047094416" description="tRNA (Guanine-N1)-methyltransferase" evidence="2">
    <location>
        <begin position="22"/>
        <end position="197"/>
    </location>
</feature>
<evidence type="ECO:0008006" key="5">
    <source>
        <dbReference type="Google" id="ProtNLM"/>
    </source>
</evidence>
<comment type="caution">
    <text evidence="3">The sequence shown here is derived from an EMBL/GenBank/DDBJ whole genome shotgun (WGS) entry which is preliminary data.</text>
</comment>
<evidence type="ECO:0000313" key="4">
    <source>
        <dbReference type="Proteomes" id="UP000721861"/>
    </source>
</evidence>
<proteinExistence type="predicted"/>
<keyword evidence="2" id="KW-0732">Signal</keyword>
<evidence type="ECO:0000313" key="3">
    <source>
        <dbReference type="EMBL" id="MBS2213259.1"/>
    </source>
</evidence>
<feature type="signal peptide" evidence="2">
    <location>
        <begin position="1"/>
        <end position="21"/>
    </location>
</feature>
<gene>
    <name evidence="3" type="ORF">KEM09_17730</name>
</gene>
<protein>
    <recommendedName>
        <fullName evidence="5">tRNA (Guanine-N1)-methyltransferase</fullName>
    </recommendedName>
</protein>
<dbReference type="RefSeq" id="WP_212230322.1">
    <property type="nucleotide sequence ID" value="NZ_JAGUCN010000024.1"/>
</dbReference>
<evidence type="ECO:0000256" key="2">
    <source>
        <dbReference type="SAM" id="SignalP"/>
    </source>
</evidence>
<evidence type="ECO:0000256" key="1">
    <source>
        <dbReference type="SAM" id="Phobius"/>
    </source>
</evidence>
<organism evidence="3 4">
    <name type="scientific">Carboxylicivirga mesophila</name>
    <dbReference type="NCBI Taxonomy" id="1166478"/>
    <lineage>
        <taxon>Bacteria</taxon>
        <taxon>Pseudomonadati</taxon>
        <taxon>Bacteroidota</taxon>
        <taxon>Bacteroidia</taxon>
        <taxon>Marinilabiliales</taxon>
        <taxon>Marinilabiliaceae</taxon>
        <taxon>Carboxylicivirga</taxon>
    </lineage>
</organism>
<keyword evidence="4" id="KW-1185">Reference proteome</keyword>
<reference evidence="3 4" key="1">
    <citation type="journal article" date="2014" name="Int. J. Syst. Evol. Microbiol.">
        <title>Carboxylicivirga gen. nov. in the family Marinilabiliaceae with two novel species, Carboxylicivirga mesophila sp. nov. and Carboxylicivirga taeanensis sp. nov., and reclassification of Cytophaga fermentans as Saccharicrinis fermentans gen. nov., comb. nov.</title>
        <authorList>
            <person name="Yang S.H."/>
            <person name="Seo H.S."/>
            <person name="Woo J.H."/>
            <person name="Oh H.M."/>
            <person name="Jang H."/>
            <person name="Lee J.H."/>
            <person name="Kim S.J."/>
            <person name="Kwon K.K."/>
        </authorList>
    </citation>
    <scope>NUCLEOTIDE SEQUENCE [LARGE SCALE GENOMIC DNA]</scope>
    <source>
        <strain evidence="3 4">JCM 18290</strain>
    </source>
</reference>
<keyword evidence="1" id="KW-1133">Transmembrane helix</keyword>